<dbReference type="InterPro" id="IPR041720">
    <property type="entry name" value="FbaB-like"/>
</dbReference>
<dbReference type="EMBL" id="JAVREJ010000001">
    <property type="protein sequence ID" value="MDT0348276.1"/>
    <property type="molecule type" value="Genomic_DNA"/>
</dbReference>
<proteinExistence type="predicted"/>
<evidence type="ECO:0008006" key="3">
    <source>
        <dbReference type="Google" id="ProtNLM"/>
    </source>
</evidence>
<sequence length="260" mass="27055">MTGTALRLGRLFRSSGRAFVTAFDHGTTLRMPMSGPGPREVLSTIVDSGPDGVLLSAGMLATNTDLFARRGAPVPVVRADWTVIDEDWKADSGEFHRVVVTPAEAAAMGAGAICMYLIGGPATGEMFAGNVAAVAKAAHEADRVGIPLIVEATLWGSRHTDKKDPEAVQHMCRIAYELGAHAIKTEFTGDVESMRQVIGSVGVPVLTLGGARGAADAVEAAARDAITAGAKGLIFGRNVWAADDPITTTKNLLDIVHGAV</sequence>
<dbReference type="SUPFAM" id="SSF51569">
    <property type="entry name" value="Aldolase"/>
    <property type="match status" value="1"/>
</dbReference>
<dbReference type="InterPro" id="IPR013785">
    <property type="entry name" value="Aldolase_TIM"/>
</dbReference>
<protein>
    <recommendedName>
        <fullName evidence="3">Fructose-bisphosphate aldolase, class I</fullName>
    </recommendedName>
</protein>
<dbReference type="InterPro" id="IPR002915">
    <property type="entry name" value="DeoC/FbaB/LacD_aldolase"/>
</dbReference>
<gene>
    <name evidence="1" type="ORF">RM445_01905</name>
</gene>
<dbReference type="PANTHER" id="PTHR47916:SF1">
    <property type="entry name" value="3-HYDROXY-5-PHOSPHONOOXYPENTANE-2,4-DIONE THIOLASE"/>
    <property type="match status" value="1"/>
</dbReference>
<dbReference type="Pfam" id="PF01791">
    <property type="entry name" value="DeoC"/>
    <property type="match status" value="1"/>
</dbReference>
<dbReference type="Proteomes" id="UP001183202">
    <property type="component" value="Unassembled WGS sequence"/>
</dbReference>
<keyword evidence="2" id="KW-1185">Reference proteome</keyword>
<accession>A0ABU2N2X9</accession>
<dbReference type="Gene3D" id="3.20.20.70">
    <property type="entry name" value="Aldolase class I"/>
    <property type="match status" value="1"/>
</dbReference>
<comment type="caution">
    <text evidence="1">The sequence shown here is derived from an EMBL/GenBank/DDBJ whole genome shotgun (WGS) entry which is preliminary data.</text>
</comment>
<name>A0ABU2N2X9_9PSEU</name>
<evidence type="ECO:0000313" key="1">
    <source>
        <dbReference type="EMBL" id="MDT0348276.1"/>
    </source>
</evidence>
<dbReference type="SMART" id="SM01133">
    <property type="entry name" value="DeoC"/>
    <property type="match status" value="1"/>
</dbReference>
<dbReference type="PANTHER" id="PTHR47916">
    <property type="entry name" value="FRUCTOSE-BISPHOSPHATE ALDOLASE CLASS 1"/>
    <property type="match status" value="1"/>
</dbReference>
<reference evidence="2" key="1">
    <citation type="submission" date="2023-07" db="EMBL/GenBank/DDBJ databases">
        <title>30 novel species of actinomycetes from the DSMZ collection.</title>
        <authorList>
            <person name="Nouioui I."/>
        </authorList>
    </citation>
    <scope>NUCLEOTIDE SEQUENCE [LARGE SCALE GENOMIC DNA]</scope>
    <source>
        <strain evidence="2">DSM 45834</strain>
    </source>
</reference>
<dbReference type="InterPro" id="IPR050456">
    <property type="entry name" value="DeoC/FbaB_aldolase"/>
</dbReference>
<dbReference type="RefSeq" id="WP_311554172.1">
    <property type="nucleotide sequence ID" value="NZ_JAVREJ010000001.1"/>
</dbReference>
<dbReference type="PIRSF" id="PIRSF038992">
    <property type="entry name" value="Aldolase_Ia"/>
    <property type="match status" value="1"/>
</dbReference>
<evidence type="ECO:0000313" key="2">
    <source>
        <dbReference type="Proteomes" id="UP001183202"/>
    </source>
</evidence>
<organism evidence="1 2">
    <name type="scientific">Pseudonocardia charpentierae</name>
    <dbReference type="NCBI Taxonomy" id="3075545"/>
    <lineage>
        <taxon>Bacteria</taxon>
        <taxon>Bacillati</taxon>
        <taxon>Actinomycetota</taxon>
        <taxon>Actinomycetes</taxon>
        <taxon>Pseudonocardiales</taxon>
        <taxon>Pseudonocardiaceae</taxon>
        <taxon>Pseudonocardia</taxon>
    </lineage>
</organism>